<evidence type="ECO:0000313" key="4">
    <source>
        <dbReference type="EMBL" id="SEF05560.1"/>
    </source>
</evidence>
<organism evidence="4 5">
    <name type="scientific">Salinimicrobium catena</name>
    <dbReference type="NCBI Taxonomy" id="390640"/>
    <lineage>
        <taxon>Bacteria</taxon>
        <taxon>Pseudomonadati</taxon>
        <taxon>Bacteroidota</taxon>
        <taxon>Flavobacteriia</taxon>
        <taxon>Flavobacteriales</taxon>
        <taxon>Flavobacteriaceae</taxon>
        <taxon>Salinimicrobium</taxon>
    </lineage>
</organism>
<keyword evidence="2" id="KW-0732">Signal</keyword>
<feature type="domain" description="DUF4168" evidence="3">
    <location>
        <begin position="88"/>
        <end position="143"/>
    </location>
</feature>
<feature type="signal peptide" evidence="2">
    <location>
        <begin position="1"/>
        <end position="24"/>
    </location>
</feature>
<dbReference type="AlphaFoldDB" id="A0A1H5NVT3"/>
<dbReference type="OrthoDB" id="1467687at2"/>
<reference evidence="4 5" key="1">
    <citation type="submission" date="2016-10" db="EMBL/GenBank/DDBJ databases">
        <authorList>
            <person name="de Groot N.N."/>
        </authorList>
    </citation>
    <scope>NUCLEOTIDE SEQUENCE [LARGE SCALE GENOMIC DNA]</scope>
    <source>
        <strain evidence="4 5">DSM 23553</strain>
    </source>
</reference>
<feature type="domain" description="DUF4168" evidence="3">
    <location>
        <begin position="28"/>
        <end position="82"/>
    </location>
</feature>
<dbReference type="RefSeq" id="WP_093113726.1">
    <property type="nucleotide sequence ID" value="NZ_FNGG01000006.1"/>
</dbReference>
<keyword evidence="1" id="KW-0175">Coiled coil</keyword>
<evidence type="ECO:0000256" key="1">
    <source>
        <dbReference type="SAM" id="Coils"/>
    </source>
</evidence>
<keyword evidence="5" id="KW-1185">Reference proteome</keyword>
<evidence type="ECO:0000313" key="5">
    <source>
        <dbReference type="Proteomes" id="UP000199448"/>
    </source>
</evidence>
<dbReference type="EMBL" id="FNUG01000006">
    <property type="protein sequence ID" value="SEF05560.1"/>
    <property type="molecule type" value="Genomic_DNA"/>
</dbReference>
<feature type="chain" id="PRO_5011628098" description="DUF4168 domain-containing protein" evidence="2">
    <location>
        <begin position="25"/>
        <end position="150"/>
    </location>
</feature>
<evidence type="ECO:0000259" key="3">
    <source>
        <dbReference type="Pfam" id="PF13767"/>
    </source>
</evidence>
<evidence type="ECO:0000256" key="2">
    <source>
        <dbReference type="SAM" id="SignalP"/>
    </source>
</evidence>
<accession>A0A1H5NVT3</accession>
<dbReference type="STRING" id="390640.SAMN04488034_10649"/>
<protein>
    <recommendedName>
        <fullName evidence="3">DUF4168 domain-containing protein</fullName>
    </recommendedName>
</protein>
<feature type="coiled-coil region" evidence="1">
    <location>
        <begin position="85"/>
        <end position="115"/>
    </location>
</feature>
<gene>
    <name evidence="4" type="ORF">SAMN04488034_10649</name>
</gene>
<dbReference type="Pfam" id="PF13767">
    <property type="entry name" value="DUF4168"/>
    <property type="match status" value="2"/>
</dbReference>
<dbReference type="InterPro" id="IPR025433">
    <property type="entry name" value="DUF4168"/>
</dbReference>
<proteinExistence type="predicted"/>
<sequence>MTFRTKKFAGFFLFFALTATTLFAQADQAKVTDAELNKFAAVFQQMRMMNQEVQQKMAQVVAEEEMEIQRFNQIHKAQLDPAVEVETTEEEEEAYEEIVAEIEEVQLEFQENIQENVEKSGLTMERYKQIATRLQTDAELQQRLKDTFQK</sequence>
<name>A0A1H5NVT3_9FLAO</name>
<dbReference type="Proteomes" id="UP000199448">
    <property type="component" value="Unassembled WGS sequence"/>
</dbReference>